<reference evidence="6" key="1">
    <citation type="submission" date="2025-08" db="UniProtKB">
        <authorList>
            <consortium name="RefSeq"/>
        </authorList>
    </citation>
    <scope>IDENTIFICATION</scope>
</reference>
<dbReference type="GeneID" id="113493225"/>
<name>A0A7E5VF43_TRINI</name>
<dbReference type="RefSeq" id="XP_026726895.1">
    <property type="nucleotide sequence ID" value="XM_026871094.1"/>
</dbReference>
<feature type="compositionally biased region" description="Basic residues" evidence="3">
    <location>
        <begin position="7"/>
        <end position="16"/>
    </location>
</feature>
<feature type="region of interest" description="Disordered" evidence="3">
    <location>
        <begin position="1222"/>
        <end position="1251"/>
    </location>
</feature>
<accession>A0A7E5VF43</accession>
<evidence type="ECO:0000313" key="5">
    <source>
        <dbReference type="Proteomes" id="UP000322000"/>
    </source>
</evidence>
<keyword evidence="5" id="KW-1185">Reference proteome</keyword>
<dbReference type="PANTHER" id="PTHR31139">
    <property type="entry name" value="ECTOPIC P GRANULES PROTEIN 5 HOMOLOG"/>
    <property type="match status" value="1"/>
</dbReference>
<evidence type="ECO:0000256" key="2">
    <source>
        <dbReference type="ARBA" id="ARBA00023006"/>
    </source>
</evidence>
<dbReference type="InParanoid" id="A0A7E5VF43"/>
<feature type="region of interest" description="Disordered" evidence="3">
    <location>
        <begin position="1312"/>
        <end position="1333"/>
    </location>
</feature>
<dbReference type="KEGG" id="tnl:113493225"/>
<dbReference type="Proteomes" id="UP000322000">
    <property type="component" value="Chromosome 4"/>
</dbReference>
<feature type="compositionally biased region" description="Basic and acidic residues" evidence="3">
    <location>
        <begin position="1235"/>
        <end position="1251"/>
    </location>
</feature>
<dbReference type="InterPro" id="IPR058750">
    <property type="entry name" value="TPR_Epg5"/>
</dbReference>
<sequence>MATMVKEKRKGKKKGKEKSSSPKEVTPELGEPPPAVTLADFAECGPSGKEVTKTITVDSDTNKPESSKTEDVVCNKEDNKELAEVNCAKDQIAESNIVSEDKDRSLPVADSISKDTEETKTATSINTNEANESTTPRVQNHYNELSRKLERMIIPTEVTEHITEEREQELEHQDAYLTVQKETELDEQVGEPAEEVGENSMVFVQDAVPSAPCFEEIPQEEETVHPEVERERIPRVKCMPIEDAIRMCGGKEMDEVRQMSETEEALVAAGSLVGPGSALFDLLPTLRTSLIATEKERMKLAYGFLEEEKSRNTLWKVEKRQLNLSEKCPCGLNVDLKLTYEYAELKKARLPIAKMTLDKLLRDTQESFCHYQFVAMLTHAQIEALLADTVQYNKQFIRDALALVLSELRQSDNAPDVLASALERWAAALSSALVDNRDLRQLVYLLHHLFRHPRSVQWAWDSVSVQVDSASPWRVLALLELLLCNSRADSALECTEDLEEAWEEVDKHGGGGAVSDGILRERDLLALLNRFPLRDLVARLLLFTHTDIRLARAPEWQDSSGGRRVLRACCGVRALLHVLRAACARQPAYARLARRLRGLAVRALRGLACLHLTCKSSYDFDLSDKIQAECEAAFASGFSMLSKQELHQLPATLLSDITAKEYCIANIVSLHDNTTTQLDQLELELPLLPCDVRVRIVSQAAADRKEDHELARIVIEFLLQTGIKRKSVSCKGLCDITARECLGEVLAAHPYLHTTALQIVADINIVESLSPSCVKTLLVDKWRPSCGELTAVLEDWARRCPHFLQHLLLQLDCTPYVGLPLDVQLCASSWLCGHASCLPGSAPEWCWRALRRLRLHRTSWLLPLDAPAPARAPDTLFSVAHALLATTWGHCIPVICVEGITGLCQLASARPLDAVHCLSGVMLVMAQSPESVAFTPMFTQLFSSLLSATPSLMSRALGRGGAPGPDLLLSLILAQLAHPTCNAGLVCAWLQAAWQPQLGGAARALLDAAAAATRLWPHLDAYAVSLIQEENAQEHITTAVRNASCAPLLCECVLRAWHADREVSSGLLQRLLAALHQQRQAGQKAHVDNALQKIGATITAEELVIYRTANAALVAPMTQPSHLTLWRLLLHLYLQRPPGDMLSPPLGPQFFSGLIKSRTFGQIKKRLKETITYHLTECDSLKLEQKSLDFNELQTNNVIEKASLTVDDDLLFPALKLEDLVGEGESSDEESEEESTSKETSPSRETSDQRRELAAMISYHTAAAKLLTEYLGWLEAGEQVRAEPHHADIARYIPEHAIDVAWKRCVPRPAASPELDSFPLPTPRPPPDDKPPDTPFHTAVNTILAIKDRSAKRRKRIALRTPMPRIDYSDSRAFMSALDKHLKNVEKLAQEWNSELVLVEVLDSKLWELVGALRVNRQLPAVRKSCANKCRSIIFVIPEQESCRSEDAERRLKENRTSARAALQRLARGRPRAVSTAAALYHIIRNISTNEAALRVIERVWNCAGAPYCDTCPPTKQLIVSFVTELAERCVRSDGRMCVELLSSWSKRAHCSLQQELCGSLLAPRHLASEHWTKLYIVVLQSQLPSHIIFSYLSKFEMTRWSQTIDKQQHKEMLEALVCTAQRWGMDPPQEHSMLLEIIGMHTAVLLHTQEYCSHVMRCAQASVSRTLPPSHWGHVNRAVTANAEPICFDDFNTLLRMLGKLWWDARQNNRDGKSTPYAAYAPHVARLLHSLQRAFVAAAIHNSYAPYRIAWDAWATLLYSWNPWILPYPAPPILLSAVGDQDSYTPMLRHFVDIVHQVMIDCPGTEVHLLQAIFEWCIETYEVCLSKPNLQESRVQAAALLAETAKLPWSEHQWFYGKSLMIALRISASNDKDLTTWCCACWRGSSASTLQVQCDPSPPPRLALLLQLLTVTTLPHHPQLYEEGCKLPWSLLPQEALDEALDRYFMLHHNPAVPYHEMPHFRIILIACDLIGVTPESEVRVGPAPRLRRARGVSQWVRGASSPALAAHVPAHCKLLLDIITDLAPYIKDSPGELEELLSRAVVIMCIEPAAAAALSVWTGFLLRAKPPMVTAAVSAAAALTDFQYFAPVADDAARTLLRLNEGFPWYEFPPRWQSCAWLSARALAAAGRAHAAYTCALAHAPHAPHVRAVLSALLAANINFVIDEPMMGTWICFACRMALTFADESQDSRECRATVATMLASWSEAPRRTLLSMITTVIHPDKPTPLHRILCRYAQCVLSPDENTIRQFESACMTSLGPHCDVTGWAAAPTLPNLVQLATRLWPTRDKYFHIEMEIANGKGQ</sequence>
<feature type="compositionally biased region" description="Polar residues" evidence="3">
    <location>
        <begin position="121"/>
        <end position="135"/>
    </location>
</feature>
<dbReference type="OrthoDB" id="75419at2759"/>
<evidence type="ECO:0000256" key="1">
    <source>
        <dbReference type="ARBA" id="ARBA00010948"/>
    </source>
</evidence>
<feature type="region of interest" description="Disordered" evidence="3">
    <location>
        <begin position="1"/>
        <end position="74"/>
    </location>
</feature>
<feature type="domain" description="Epg5-like TPR" evidence="4">
    <location>
        <begin position="1062"/>
        <end position="1275"/>
    </location>
</feature>
<evidence type="ECO:0000259" key="4">
    <source>
        <dbReference type="Pfam" id="PF26573"/>
    </source>
</evidence>
<dbReference type="PANTHER" id="PTHR31139:SF4">
    <property type="entry name" value="ECTOPIC P GRANULES PROTEIN 5 HOMOLOG"/>
    <property type="match status" value="1"/>
</dbReference>
<proteinExistence type="inferred from homology"/>
<evidence type="ECO:0000313" key="6">
    <source>
        <dbReference type="RefSeq" id="XP_026726895.1"/>
    </source>
</evidence>
<comment type="similarity">
    <text evidence="1">Belongs to the EPG5 family.</text>
</comment>
<feature type="compositionally biased region" description="Basic and acidic residues" evidence="3">
    <location>
        <begin position="60"/>
        <end position="74"/>
    </location>
</feature>
<dbReference type="InterPro" id="IPR051436">
    <property type="entry name" value="Autophagy-related_EPG5"/>
</dbReference>
<organism evidence="5 6">
    <name type="scientific">Trichoplusia ni</name>
    <name type="common">Cabbage looper</name>
    <dbReference type="NCBI Taxonomy" id="7111"/>
    <lineage>
        <taxon>Eukaryota</taxon>
        <taxon>Metazoa</taxon>
        <taxon>Ecdysozoa</taxon>
        <taxon>Arthropoda</taxon>
        <taxon>Hexapoda</taxon>
        <taxon>Insecta</taxon>
        <taxon>Pterygota</taxon>
        <taxon>Neoptera</taxon>
        <taxon>Endopterygota</taxon>
        <taxon>Lepidoptera</taxon>
        <taxon>Glossata</taxon>
        <taxon>Ditrysia</taxon>
        <taxon>Noctuoidea</taxon>
        <taxon>Noctuidae</taxon>
        <taxon>Plusiinae</taxon>
        <taxon>Trichoplusia</taxon>
    </lineage>
</organism>
<dbReference type="Pfam" id="PF26573">
    <property type="entry name" value="TPR_Epg5_2"/>
    <property type="match status" value="1"/>
</dbReference>
<feature type="region of interest" description="Disordered" evidence="3">
    <location>
        <begin position="98"/>
        <end position="135"/>
    </location>
</feature>
<evidence type="ECO:0000256" key="3">
    <source>
        <dbReference type="SAM" id="MobiDB-lite"/>
    </source>
</evidence>
<protein>
    <submittedName>
        <fullName evidence="6">Uncharacterized protein LOC113493225</fullName>
    </submittedName>
</protein>
<gene>
    <name evidence="6" type="primary">LOC113493225</name>
</gene>
<dbReference type="GO" id="GO:0005737">
    <property type="term" value="C:cytoplasm"/>
    <property type="evidence" value="ECO:0007669"/>
    <property type="project" value="TreeGrafter"/>
</dbReference>
<keyword evidence="2" id="KW-0072">Autophagy</keyword>
<feature type="compositionally biased region" description="Acidic residues" evidence="3">
    <location>
        <begin position="1222"/>
        <end position="1234"/>
    </location>
</feature>
<dbReference type="GO" id="GO:0097352">
    <property type="term" value="P:autophagosome maturation"/>
    <property type="evidence" value="ECO:0007669"/>
    <property type="project" value="TreeGrafter"/>
</dbReference>